<sequence>MGKLKLKHVIQNVKSFFRIWNEESQQSLHIAGLSFLTGINLNSNNLTSYIL</sequence>
<reference evidence="1" key="1">
    <citation type="submission" date="2018-06" db="EMBL/GenBank/DDBJ databases">
        <authorList>
            <person name="Zhirakovskaya E."/>
        </authorList>
    </citation>
    <scope>NUCLEOTIDE SEQUENCE</scope>
</reference>
<dbReference type="AlphaFoldDB" id="A0A3B0UCR1"/>
<evidence type="ECO:0000313" key="1">
    <source>
        <dbReference type="EMBL" id="VAW28288.1"/>
    </source>
</evidence>
<proteinExistence type="predicted"/>
<accession>A0A3B0UCR1</accession>
<name>A0A3B0UCR1_9ZZZZ</name>
<protein>
    <submittedName>
        <fullName evidence="1">Uncharacterized protein</fullName>
    </submittedName>
</protein>
<gene>
    <name evidence="1" type="ORF">MNBD_BACTEROID06-166</name>
</gene>
<organism evidence="1">
    <name type="scientific">hydrothermal vent metagenome</name>
    <dbReference type="NCBI Taxonomy" id="652676"/>
    <lineage>
        <taxon>unclassified sequences</taxon>
        <taxon>metagenomes</taxon>
        <taxon>ecological metagenomes</taxon>
    </lineage>
</organism>
<dbReference type="EMBL" id="UOES01000376">
    <property type="protein sequence ID" value="VAW28288.1"/>
    <property type="molecule type" value="Genomic_DNA"/>
</dbReference>